<dbReference type="EMBL" id="GBXM01021953">
    <property type="protein sequence ID" value="JAH86624.1"/>
    <property type="molecule type" value="Transcribed_RNA"/>
</dbReference>
<evidence type="ECO:0000313" key="1">
    <source>
        <dbReference type="EMBL" id="JAH86624.1"/>
    </source>
</evidence>
<accession>A0A0E9W8B3</accession>
<protein>
    <submittedName>
        <fullName evidence="1">Uncharacterized protein</fullName>
    </submittedName>
</protein>
<name>A0A0E9W8B3_ANGAN</name>
<reference evidence="1" key="2">
    <citation type="journal article" date="2015" name="Fish Shellfish Immunol.">
        <title>Early steps in the European eel (Anguilla anguilla)-Vibrio vulnificus interaction in the gills: Role of the RtxA13 toxin.</title>
        <authorList>
            <person name="Callol A."/>
            <person name="Pajuelo D."/>
            <person name="Ebbesson L."/>
            <person name="Teles M."/>
            <person name="MacKenzie S."/>
            <person name="Amaro C."/>
        </authorList>
    </citation>
    <scope>NUCLEOTIDE SEQUENCE</scope>
</reference>
<organism evidence="1">
    <name type="scientific">Anguilla anguilla</name>
    <name type="common">European freshwater eel</name>
    <name type="synonym">Muraena anguilla</name>
    <dbReference type="NCBI Taxonomy" id="7936"/>
    <lineage>
        <taxon>Eukaryota</taxon>
        <taxon>Metazoa</taxon>
        <taxon>Chordata</taxon>
        <taxon>Craniata</taxon>
        <taxon>Vertebrata</taxon>
        <taxon>Euteleostomi</taxon>
        <taxon>Actinopterygii</taxon>
        <taxon>Neopterygii</taxon>
        <taxon>Teleostei</taxon>
        <taxon>Anguilliformes</taxon>
        <taxon>Anguillidae</taxon>
        <taxon>Anguilla</taxon>
    </lineage>
</organism>
<dbReference type="AlphaFoldDB" id="A0A0E9W8B3"/>
<proteinExistence type="predicted"/>
<sequence length="39" mass="4590">MIVMLCSRLSQELGVQYQHFHFTFAVEVFAPFLPNCWLS</sequence>
<reference evidence="1" key="1">
    <citation type="submission" date="2014-11" db="EMBL/GenBank/DDBJ databases">
        <authorList>
            <person name="Amaro Gonzalez C."/>
        </authorList>
    </citation>
    <scope>NUCLEOTIDE SEQUENCE</scope>
</reference>